<keyword evidence="5 6" id="KW-0472">Membrane</keyword>
<dbReference type="GO" id="GO:0005886">
    <property type="term" value="C:plasma membrane"/>
    <property type="evidence" value="ECO:0007669"/>
    <property type="project" value="UniProtKB-SubCell"/>
</dbReference>
<reference evidence="7" key="1">
    <citation type="submission" date="2022-01" db="EMBL/GenBank/DDBJ databases">
        <authorList>
            <person name="King R."/>
        </authorList>
    </citation>
    <scope>NUCLEOTIDE SEQUENCE</scope>
</reference>
<evidence type="ECO:0000256" key="5">
    <source>
        <dbReference type="ARBA" id="ARBA00023136"/>
    </source>
</evidence>
<dbReference type="GO" id="GO:0050909">
    <property type="term" value="P:sensory perception of taste"/>
    <property type="evidence" value="ECO:0007669"/>
    <property type="project" value="InterPro"/>
</dbReference>
<accession>A0A9N9TRJ8</accession>
<protein>
    <submittedName>
        <fullName evidence="7">Uncharacterized protein</fullName>
    </submittedName>
</protein>
<comment type="subcellular location">
    <subcellularLocation>
        <location evidence="1">Cell membrane</location>
        <topology evidence="1">Multi-pass membrane protein</topology>
    </subcellularLocation>
</comment>
<keyword evidence="8" id="KW-1185">Reference proteome</keyword>
<dbReference type="InterPro" id="IPR013604">
    <property type="entry name" value="7TM_chemorcpt"/>
</dbReference>
<evidence type="ECO:0000313" key="8">
    <source>
        <dbReference type="Proteomes" id="UP001153712"/>
    </source>
</evidence>
<evidence type="ECO:0000256" key="2">
    <source>
        <dbReference type="ARBA" id="ARBA00022475"/>
    </source>
</evidence>
<evidence type="ECO:0000256" key="1">
    <source>
        <dbReference type="ARBA" id="ARBA00004651"/>
    </source>
</evidence>
<evidence type="ECO:0000256" key="4">
    <source>
        <dbReference type="ARBA" id="ARBA00022989"/>
    </source>
</evidence>
<dbReference type="EMBL" id="OU900097">
    <property type="protein sequence ID" value="CAG9860954.1"/>
    <property type="molecule type" value="Genomic_DNA"/>
</dbReference>
<dbReference type="Pfam" id="PF08395">
    <property type="entry name" value="7tm_7"/>
    <property type="match status" value="1"/>
</dbReference>
<proteinExistence type="predicted"/>
<gene>
    <name evidence="7" type="ORF">PHYEVI_LOCUS7301</name>
</gene>
<feature type="transmembrane region" description="Helical" evidence="6">
    <location>
        <begin position="6"/>
        <end position="26"/>
    </location>
</feature>
<evidence type="ECO:0000313" key="7">
    <source>
        <dbReference type="EMBL" id="CAG9860954.1"/>
    </source>
</evidence>
<evidence type="ECO:0000256" key="3">
    <source>
        <dbReference type="ARBA" id="ARBA00022692"/>
    </source>
</evidence>
<sequence length="99" mass="11088">MVNGFGWIVLILMVLTIIIAIAGDIIESSGYKMIKLLNILQLSIEDDFLKQQLSEFASLVTELRPSLSVAGFFDVNRKLLPMLLSSFSAYIIILIQLKQ</sequence>
<dbReference type="OrthoDB" id="6780316at2759"/>
<name>A0A9N9TRJ8_PHYSR</name>
<dbReference type="Proteomes" id="UP001153712">
    <property type="component" value="Chromosome 4"/>
</dbReference>
<dbReference type="AlphaFoldDB" id="A0A9N9TRJ8"/>
<keyword evidence="4 6" id="KW-1133">Transmembrane helix</keyword>
<organism evidence="7 8">
    <name type="scientific">Phyllotreta striolata</name>
    <name type="common">Striped flea beetle</name>
    <name type="synonym">Crioceris striolata</name>
    <dbReference type="NCBI Taxonomy" id="444603"/>
    <lineage>
        <taxon>Eukaryota</taxon>
        <taxon>Metazoa</taxon>
        <taxon>Ecdysozoa</taxon>
        <taxon>Arthropoda</taxon>
        <taxon>Hexapoda</taxon>
        <taxon>Insecta</taxon>
        <taxon>Pterygota</taxon>
        <taxon>Neoptera</taxon>
        <taxon>Endopterygota</taxon>
        <taxon>Coleoptera</taxon>
        <taxon>Polyphaga</taxon>
        <taxon>Cucujiformia</taxon>
        <taxon>Chrysomeloidea</taxon>
        <taxon>Chrysomelidae</taxon>
        <taxon>Galerucinae</taxon>
        <taxon>Alticini</taxon>
        <taxon>Phyllotreta</taxon>
    </lineage>
</organism>
<evidence type="ECO:0000256" key="6">
    <source>
        <dbReference type="SAM" id="Phobius"/>
    </source>
</evidence>
<keyword evidence="2" id="KW-1003">Cell membrane</keyword>
<feature type="transmembrane region" description="Helical" evidence="6">
    <location>
        <begin position="79"/>
        <end position="97"/>
    </location>
</feature>
<keyword evidence="3 6" id="KW-0812">Transmembrane</keyword>